<evidence type="ECO:0000313" key="16">
    <source>
        <dbReference type="Proteomes" id="UP000054560"/>
    </source>
</evidence>
<dbReference type="InterPro" id="IPR004709">
    <property type="entry name" value="NaH_exchanger"/>
</dbReference>
<dbReference type="PRINTS" id="PR01084">
    <property type="entry name" value="NAHEXCHNGR"/>
</dbReference>
<dbReference type="GO" id="GO:0015385">
    <property type="term" value="F:sodium:proton antiporter activity"/>
    <property type="evidence" value="ECO:0007669"/>
    <property type="project" value="InterPro"/>
</dbReference>
<dbReference type="GO" id="GO:0000139">
    <property type="term" value="C:Golgi membrane"/>
    <property type="evidence" value="ECO:0007669"/>
    <property type="project" value="UniProtKB-SubCell"/>
</dbReference>
<dbReference type="NCBIfam" id="TIGR00840">
    <property type="entry name" value="b_cpa1"/>
    <property type="match status" value="1"/>
</dbReference>
<dbReference type="GO" id="GO:0051453">
    <property type="term" value="P:regulation of intracellular pH"/>
    <property type="evidence" value="ECO:0007669"/>
    <property type="project" value="TreeGrafter"/>
</dbReference>
<feature type="domain" description="Cation/H+ exchanger transmembrane" evidence="14">
    <location>
        <begin position="383"/>
        <end position="786"/>
    </location>
</feature>
<dbReference type="GO" id="GO:0098719">
    <property type="term" value="P:sodium ion import across plasma membrane"/>
    <property type="evidence" value="ECO:0007669"/>
    <property type="project" value="TreeGrafter"/>
</dbReference>
<feature type="transmembrane region" description="Helical" evidence="13">
    <location>
        <begin position="504"/>
        <end position="525"/>
    </location>
</feature>
<feature type="transmembrane region" description="Helical" evidence="13">
    <location>
        <begin position="760"/>
        <end position="785"/>
    </location>
</feature>
<feature type="transmembrane region" description="Helical" evidence="13">
    <location>
        <begin position="669"/>
        <end position="688"/>
    </location>
</feature>
<dbReference type="GO" id="GO:0015386">
    <property type="term" value="F:potassium:proton antiporter activity"/>
    <property type="evidence" value="ECO:0007669"/>
    <property type="project" value="TreeGrafter"/>
</dbReference>
<keyword evidence="8 11" id="KW-0406">Ion transport</keyword>
<dbReference type="GO" id="GO:0005886">
    <property type="term" value="C:plasma membrane"/>
    <property type="evidence" value="ECO:0007669"/>
    <property type="project" value="TreeGrafter"/>
</dbReference>
<feature type="compositionally biased region" description="Acidic residues" evidence="12">
    <location>
        <begin position="321"/>
        <end position="337"/>
    </location>
</feature>
<evidence type="ECO:0000256" key="13">
    <source>
        <dbReference type="SAM" id="Phobius"/>
    </source>
</evidence>
<feature type="region of interest" description="Disordered" evidence="12">
    <location>
        <begin position="241"/>
        <end position="351"/>
    </location>
</feature>
<dbReference type="InterPro" id="IPR006153">
    <property type="entry name" value="Cation/H_exchanger_TM"/>
</dbReference>
<sequence>MEDSDIAPGESAEEILADGQDLEENSGVSSGLEGAQGEKLGLERAQTEQPGLEEAQDSSVADESLPETGEEVVQSEESVTDGDAQMQETRPDIVTVNTGTSQTEPQGDTEQAVGGEEIVLGDVESEDGDEITGDEIMGDEKLTSAETVLGDGPGRVDTGYMGMLSANGPYTQDEVAGDEELVDDEKLTGDANLMDGDIFTEDEKLMGDEEIVSDEKLIGGDILVGDDELVGGVLSLENGDSADTLAQAERMPSPVGSTPETGLKNEDKEAERDENGPETDGGAPQNQAGGPEVAGSTAALAGAAPGSGTAGVAEDKADGPVDSDADADDEDDEEKEAEEMPHGLEEGDTEETDHSRKMFFIFVVLALCVGVVHALITLDFHWLPESIAVILVGHLCKPERTHNQHVYFMNGYLSYIACSSASAPRHSVTTGRKRRLLHLRHFFLVLLPPIIFESGYSLHKGNFFRNIGTILTFAVAGTLLSAFLIGVSLYVLGSVGLSYSMSFIHCLVFGSLISAIDPVATLAIFKALKVDQILEALVFGESVLNDAVAIVATRTLLTIADEGEVNMGTFFRAISIFFVMGFGSAFLGIISGLISALVTKHVALHKSPSLEFSIVCVFAYLPYWLAEALDLSGIMAILFCGIVMAHYTHPNLSPITQITSQNTFRTMAFLAETAVFAYLGLAVFSFAHSFDWGLIFWSLVLCFVSRALNIFPLASLVNKHRKVKIPFKFQVIMWFSGLRGAIAFTLSLDLPEVHFAEQYRVLVTTTLVIVIFTIVVCGGCTLPLLKALGLQVDTRDIDMSKTEQMVCV</sequence>
<evidence type="ECO:0000256" key="12">
    <source>
        <dbReference type="SAM" id="MobiDB-lite"/>
    </source>
</evidence>
<evidence type="ECO:0000256" key="1">
    <source>
        <dbReference type="ARBA" id="ARBA00004653"/>
    </source>
</evidence>
<keyword evidence="9 13" id="KW-0472">Membrane</keyword>
<dbReference type="EMBL" id="KQ241673">
    <property type="protein sequence ID" value="KNC86003.1"/>
    <property type="molecule type" value="Genomic_DNA"/>
</dbReference>
<keyword evidence="10 11" id="KW-0739">Sodium transport</keyword>
<feature type="transmembrane region" description="Helical" evidence="13">
    <location>
        <begin position="631"/>
        <end position="648"/>
    </location>
</feature>
<name>A0A0L0GCN0_9EUKA</name>
<dbReference type="eggNOG" id="KOG1965">
    <property type="taxonomic scope" value="Eukaryota"/>
</dbReference>
<reference evidence="15 16" key="1">
    <citation type="submission" date="2011-02" db="EMBL/GenBank/DDBJ databases">
        <title>The Genome Sequence of Sphaeroforma arctica JP610.</title>
        <authorList>
            <consortium name="The Broad Institute Genome Sequencing Platform"/>
            <person name="Russ C."/>
            <person name="Cuomo C."/>
            <person name="Young S.K."/>
            <person name="Zeng Q."/>
            <person name="Gargeya S."/>
            <person name="Alvarado L."/>
            <person name="Berlin A."/>
            <person name="Chapman S.B."/>
            <person name="Chen Z."/>
            <person name="Freedman E."/>
            <person name="Gellesch M."/>
            <person name="Goldberg J."/>
            <person name="Griggs A."/>
            <person name="Gujja S."/>
            <person name="Heilman E."/>
            <person name="Heiman D."/>
            <person name="Howarth C."/>
            <person name="Mehta T."/>
            <person name="Neiman D."/>
            <person name="Pearson M."/>
            <person name="Roberts A."/>
            <person name="Saif S."/>
            <person name="Shea T."/>
            <person name="Shenoy N."/>
            <person name="Sisk P."/>
            <person name="Stolte C."/>
            <person name="Sykes S."/>
            <person name="White J."/>
            <person name="Yandava C."/>
            <person name="Burger G."/>
            <person name="Gray M.W."/>
            <person name="Holland P.W.H."/>
            <person name="King N."/>
            <person name="Lang F.B.F."/>
            <person name="Roger A.J."/>
            <person name="Ruiz-Trillo I."/>
            <person name="Haas B."/>
            <person name="Nusbaum C."/>
            <person name="Birren B."/>
        </authorList>
    </citation>
    <scope>NUCLEOTIDE SEQUENCE [LARGE SCALE GENOMIC DNA]</scope>
    <source>
        <strain evidence="15 16">JP610</strain>
    </source>
</reference>
<evidence type="ECO:0000256" key="4">
    <source>
        <dbReference type="ARBA" id="ARBA00022692"/>
    </source>
</evidence>
<dbReference type="AlphaFoldDB" id="A0A0L0GCN0"/>
<comment type="similarity">
    <text evidence="11">Belongs to the monovalent cation:proton antiporter 1 (CPA1) transporter (TC 2.A.36) family.</text>
</comment>
<evidence type="ECO:0000256" key="7">
    <source>
        <dbReference type="ARBA" id="ARBA00023053"/>
    </source>
</evidence>
<feature type="transmembrane region" description="Helical" evidence="13">
    <location>
        <begin position="573"/>
        <end position="597"/>
    </location>
</feature>
<feature type="transmembrane region" description="Helical" evidence="13">
    <location>
        <begin position="470"/>
        <end position="492"/>
    </location>
</feature>
<evidence type="ECO:0000256" key="9">
    <source>
        <dbReference type="ARBA" id="ARBA00023136"/>
    </source>
</evidence>
<dbReference type="Proteomes" id="UP000054560">
    <property type="component" value="Unassembled WGS sequence"/>
</dbReference>
<feature type="transmembrane region" description="Helical" evidence="13">
    <location>
        <begin position="442"/>
        <end position="458"/>
    </location>
</feature>
<accession>A0A0L0GCN0</accession>
<proteinExistence type="inferred from homology"/>
<keyword evidence="5 13" id="KW-1133">Transmembrane helix</keyword>
<dbReference type="Pfam" id="PF00999">
    <property type="entry name" value="Na_H_Exchanger"/>
    <property type="match status" value="1"/>
</dbReference>
<evidence type="ECO:0000259" key="14">
    <source>
        <dbReference type="Pfam" id="PF00999"/>
    </source>
</evidence>
<evidence type="ECO:0000313" key="15">
    <source>
        <dbReference type="EMBL" id="KNC86003.1"/>
    </source>
</evidence>
<dbReference type="RefSeq" id="XP_014159905.1">
    <property type="nucleotide sequence ID" value="XM_014304430.1"/>
</dbReference>
<keyword evidence="3 11" id="KW-0050">Antiport</keyword>
<feature type="region of interest" description="Disordered" evidence="12">
    <location>
        <begin position="1"/>
        <end position="111"/>
    </location>
</feature>
<evidence type="ECO:0000256" key="2">
    <source>
        <dbReference type="ARBA" id="ARBA00022448"/>
    </source>
</evidence>
<feature type="transmembrane region" description="Helical" evidence="13">
    <location>
        <begin position="694"/>
        <end position="717"/>
    </location>
</feature>
<keyword evidence="6" id="KW-0333">Golgi apparatus</keyword>
<dbReference type="PANTHER" id="PTHR10110:SF191">
    <property type="entry name" value="SODIUM_HYDROGEN EXCHANGER 8"/>
    <property type="match status" value="1"/>
</dbReference>
<evidence type="ECO:0000256" key="3">
    <source>
        <dbReference type="ARBA" id="ARBA00022449"/>
    </source>
</evidence>
<feature type="transmembrane region" description="Helical" evidence="13">
    <location>
        <begin position="729"/>
        <end position="748"/>
    </location>
</feature>
<dbReference type="GeneID" id="25902352"/>
<keyword evidence="16" id="KW-1185">Reference proteome</keyword>
<feature type="compositionally biased region" description="Polar residues" evidence="12">
    <location>
        <begin position="95"/>
        <end position="109"/>
    </location>
</feature>
<evidence type="ECO:0000256" key="8">
    <source>
        <dbReference type="ARBA" id="ARBA00023065"/>
    </source>
</evidence>
<feature type="transmembrane region" description="Helical" evidence="13">
    <location>
        <begin position="358"/>
        <end position="378"/>
    </location>
</feature>
<feature type="compositionally biased region" description="Basic and acidic residues" evidence="12">
    <location>
        <begin position="263"/>
        <end position="275"/>
    </location>
</feature>
<keyword evidence="7" id="KW-0915">Sodium</keyword>
<feature type="compositionally biased region" description="Low complexity" evidence="12">
    <location>
        <begin position="293"/>
        <end position="312"/>
    </location>
</feature>
<dbReference type="InterPro" id="IPR018422">
    <property type="entry name" value="Cation/H_exchanger_CPA1"/>
</dbReference>
<organism evidence="15 16">
    <name type="scientific">Sphaeroforma arctica JP610</name>
    <dbReference type="NCBI Taxonomy" id="667725"/>
    <lineage>
        <taxon>Eukaryota</taxon>
        <taxon>Ichthyosporea</taxon>
        <taxon>Ichthyophonida</taxon>
        <taxon>Sphaeroforma</taxon>
    </lineage>
</organism>
<protein>
    <recommendedName>
        <fullName evidence="11">Sodium/hydrogen exchanger</fullName>
    </recommendedName>
</protein>
<dbReference type="Gene3D" id="6.10.140.1330">
    <property type="match status" value="1"/>
</dbReference>
<keyword evidence="2 11" id="KW-0813">Transport</keyword>
<dbReference type="PANTHER" id="PTHR10110">
    <property type="entry name" value="SODIUM/HYDROGEN EXCHANGER"/>
    <property type="match status" value="1"/>
</dbReference>
<feature type="compositionally biased region" description="Acidic residues" evidence="12">
    <location>
        <begin position="1"/>
        <end position="24"/>
    </location>
</feature>
<evidence type="ECO:0000256" key="5">
    <source>
        <dbReference type="ARBA" id="ARBA00022989"/>
    </source>
</evidence>
<comment type="subcellular location">
    <subcellularLocation>
        <location evidence="1">Golgi apparatus membrane</location>
        <topology evidence="1">Multi-pass membrane protein</topology>
    </subcellularLocation>
</comment>
<evidence type="ECO:0000256" key="6">
    <source>
        <dbReference type="ARBA" id="ARBA00023034"/>
    </source>
</evidence>
<evidence type="ECO:0000256" key="10">
    <source>
        <dbReference type="ARBA" id="ARBA00023201"/>
    </source>
</evidence>
<dbReference type="OrthoDB" id="196264at2759"/>
<feature type="compositionally biased region" description="Acidic residues" evidence="12">
    <location>
        <begin position="64"/>
        <end position="80"/>
    </location>
</feature>
<dbReference type="STRING" id="667725.A0A0L0GCN0"/>
<evidence type="ECO:0000256" key="11">
    <source>
        <dbReference type="RuleBase" id="RU003722"/>
    </source>
</evidence>
<gene>
    <name evidence="15" type="ORF">SARC_01848</name>
</gene>
<keyword evidence="4 11" id="KW-0812">Transmembrane</keyword>